<reference evidence="2 3" key="1">
    <citation type="journal article" date="2020" name="Nature">
        <title>Six reference-quality genomes reveal evolution of bat adaptations.</title>
        <authorList>
            <person name="Jebb D."/>
            <person name="Huang Z."/>
            <person name="Pippel M."/>
            <person name="Hughes G.M."/>
            <person name="Lavrichenko K."/>
            <person name="Devanna P."/>
            <person name="Winkler S."/>
            <person name="Jermiin L.S."/>
            <person name="Skirmuntt E.C."/>
            <person name="Katzourakis A."/>
            <person name="Burkitt-Gray L."/>
            <person name="Ray D.A."/>
            <person name="Sullivan K.A.M."/>
            <person name="Roscito J.G."/>
            <person name="Kirilenko B.M."/>
            <person name="Davalos L.M."/>
            <person name="Corthals A.P."/>
            <person name="Power M.L."/>
            <person name="Jones G."/>
            <person name="Ransome R.D."/>
            <person name="Dechmann D.K.N."/>
            <person name="Locatelli A.G."/>
            <person name="Puechmaille S.J."/>
            <person name="Fedrigo O."/>
            <person name="Jarvis E.D."/>
            <person name="Hiller M."/>
            <person name="Vernes S.C."/>
            <person name="Myers E.W."/>
            <person name="Teeling E.C."/>
        </authorList>
    </citation>
    <scope>NUCLEOTIDE SEQUENCE [LARGE SCALE GENOMIC DNA]</scope>
    <source>
        <strain evidence="2">MRouAeg1</strain>
        <tissue evidence="2">Muscle</tissue>
    </source>
</reference>
<feature type="region of interest" description="Disordered" evidence="1">
    <location>
        <begin position="20"/>
        <end position="48"/>
    </location>
</feature>
<proteinExistence type="predicted"/>
<protein>
    <submittedName>
        <fullName evidence="2">Uncharacterized protein</fullName>
    </submittedName>
</protein>
<feature type="compositionally biased region" description="Basic and acidic residues" evidence="1">
    <location>
        <begin position="25"/>
        <end position="47"/>
    </location>
</feature>
<evidence type="ECO:0000313" key="3">
    <source>
        <dbReference type="Proteomes" id="UP000593571"/>
    </source>
</evidence>
<dbReference type="EMBL" id="JACASE010000016">
    <property type="protein sequence ID" value="KAF6401538.1"/>
    <property type="molecule type" value="Genomic_DNA"/>
</dbReference>
<gene>
    <name evidence="2" type="ORF">HJG63_009600</name>
</gene>
<sequence>MLARKGIHLQDIGHLTAFSGMQREPCSEKSPEQRDVRQPHQRTDRGTNPDFYCHCLPVDAAGSPATLGGHWMRLGHCHPCPWRDLAAAAAAAAAVTSEAAPSRPLRCSCQQEAWGGCMQLAKCRTNTLMP</sequence>
<comment type="caution">
    <text evidence="2">The sequence shown here is derived from an EMBL/GenBank/DDBJ whole genome shotgun (WGS) entry which is preliminary data.</text>
</comment>
<dbReference type="AlphaFoldDB" id="A0A7J8BS10"/>
<name>A0A7J8BS10_ROUAE</name>
<organism evidence="2 3">
    <name type="scientific">Rousettus aegyptiacus</name>
    <name type="common">Egyptian fruit bat</name>
    <name type="synonym">Pteropus aegyptiacus</name>
    <dbReference type="NCBI Taxonomy" id="9407"/>
    <lineage>
        <taxon>Eukaryota</taxon>
        <taxon>Metazoa</taxon>
        <taxon>Chordata</taxon>
        <taxon>Craniata</taxon>
        <taxon>Vertebrata</taxon>
        <taxon>Euteleostomi</taxon>
        <taxon>Mammalia</taxon>
        <taxon>Eutheria</taxon>
        <taxon>Laurasiatheria</taxon>
        <taxon>Chiroptera</taxon>
        <taxon>Yinpterochiroptera</taxon>
        <taxon>Pteropodoidea</taxon>
        <taxon>Pteropodidae</taxon>
        <taxon>Rousettinae</taxon>
        <taxon>Rousettus</taxon>
    </lineage>
</organism>
<evidence type="ECO:0000256" key="1">
    <source>
        <dbReference type="SAM" id="MobiDB-lite"/>
    </source>
</evidence>
<accession>A0A7J8BS10</accession>
<dbReference type="Proteomes" id="UP000593571">
    <property type="component" value="Unassembled WGS sequence"/>
</dbReference>
<keyword evidence="3" id="KW-1185">Reference proteome</keyword>
<evidence type="ECO:0000313" key="2">
    <source>
        <dbReference type="EMBL" id="KAF6401538.1"/>
    </source>
</evidence>